<evidence type="ECO:0000313" key="14">
    <source>
        <dbReference type="EMBL" id="KAJ3115633.1"/>
    </source>
</evidence>
<evidence type="ECO:0000256" key="4">
    <source>
        <dbReference type="ARBA" id="ARBA00022964"/>
    </source>
</evidence>
<feature type="domain" description="Lipoxygenase" evidence="12">
    <location>
        <begin position="594"/>
        <end position="1175"/>
    </location>
</feature>
<organism evidence="14 15">
    <name type="scientific">Physocladia obscura</name>
    <dbReference type="NCBI Taxonomy" id="109957"/>
    <lineage>
        <taxon>Eukaryota</taxon>
        <taxon>Fungi</taxon>
        <taxon>Fungi incertae sedis</taxon>
        <taxon>Chytridiomycota</taxon>
        <taxon>Chytridiomycota incertae sedis</taxon>
        <taxon>Chytridiomycetes</taxon>
        <taxon>Chytridiales</taxon>
        <taxon>Chytriomycetaceae</taxon>
        <taxon>Physocladia</taxon>
    </lineage>
</organism>
<dbReference type="PANTHER" id="PTHR11771">
    <property type="entry name" value="LIPOXYGENASE"/>
    <property type="match status" value="1"/>
</dbReference>
<gene>
    <name evidence="14" type="ORF">HK100_001274</name>
</gene>
<evidence type="ECO:0000256" key="2">
    <source>
        <dbReference type="ARBA" id="ARBA00021175"/>
    </source>
</evidence>
<protein>
    <recommendedName>
        <fullName evidence="2">Manganese lipoxygenase</fullName>
    </recommendedName>
</protein>
<dbReference type="GO" id="GO:0034440">
    <property type="term" value="P:lipid oxidation"/>
    <property type="evidence" value="ECO:0007669"/>
    <property type="project" value="InterPro"/>
</dbReference>
<sequence length="1175" mass="131672">METIKSLVVEVGRFGRKARSSFSVGSPRSATNPKANSSSSSNSAISTDNDPNHTNTNANANSKDITKGDNNTPYPQYPALIALTNRGLLPLDNLDAAVAVAADAFNVDVTANAKSHLHYPSSFSGSYVFLPPELALKSISLADFISASNDEKFVTADELLELRLRYYKSARKSNPHLVFGSKELAVLAVESVLFLNVFGENDRIPIDFIAAFLVNEQIPSNYKKPKKQIARTAVNAHVIHYMAKWEWASLFPSTSTIYPIDTRNFDLISVSSPTELILTPANEKNLDSCIPDIWHGVFFIDNKHIVGRDSAGFNTFSLANGIWHSAEQALYLSTYDIGSWSFNQTESNKKLYNKLKSLQIHYKITFDPITHTAIFQLVYGVDTGNLTLDDIPIGLTVFTVSPNSENIFSKVEHFESTSRGETRIFRIVDAAGNKTPEFQSVYLKECKGPQYFVSQNNAEISDVGDSYRVEINTDRTYQGTNFADFKITVLTSLENDANSTVLQTLPLKLKNLPHSIFDFTLSKKAYNTFLVDDPTFKISGTVYAITITASGIFDGIAPVKEWYVDAVKISKPGGASGDAVFHFPVYDWLTEFTSTNMSNLPYVIQQIRQSDLNLMRSIYVPKALIAGLPVGMGNSPKEIPRNELDDDNLGYDILRDLSHVGFLKDLMSVQIDFKSIPDIDNVYKFFKKPEIADVWYKDSVFGRQLVTGCNPVMIRAIPPNPSQFPPESLFKISRDKLTQVPILQAVVIGNKKSLDDLVSEGRFSIVDFRKQLTPFVKLLNISIGNGMPIGGSLVAPVALIYHDVEHSEIYPVAIQLDEHGNVFYPPSHDNDGTVEDKGTRKSWDLVKMFFSLADSHIHELLTHFLRTHLCIEPFAIAMNRQMHATHPIFKLLKTYFNGTMFINAEAREVLLQIVSQIFSIGDNMDDFFAFNYNLWRFSDWNPMKDLESRGFDGVSIEYSTLNNPGEYPWAEDARDLFSVISKHVHEYISIFYQSDQSVEADKELNAWIAESANYHGDKGVPVSFPTKNSLAECLSMIIWTAAPQHSSVGYTQFNYYSFPLNRPLKTQMMPLQNVIPDATDDTLVKFLPPRTEFITALNIFKAVGSYSQTEVYLGQRSENLFGPNENKAQGEFDRFKLDLGALDERIQQRNAALPGRKAEPYLSLLSTKIVSSIKR</sequence>
<comment type="cofactor">
    <cofactor evidence="1 9">
        <name>Fe cation</name>
        <dbReference type="ChEBI" id="CHEBI:24875"/>
    </cofactor>
</comment>
<proteinExistence type="inferred from homology"/>
<keyword evidence="7" id="KW-0443">Lipid metabolism</keyword>
<dbReference type="PRINTS" id="PR00087">
    <property type="entry name" value="LIPOXYGENASE"/>
</dbReference>
<dbReference type="GO" id="GO:0004601">
    <property type="term" value="F:peroxidase activity"/>
    <property type="evidence" value="ECO:0007669"/>
    <property type="project" value="InterPro"/>
</dbReference>
<accession>A0AAD5SX75</accession>
<feature type="domain" description="PLAT" evidence="11">
    <location>
        <begin position="465"/>
        <end position="603"/>
    </location>
</feature>
<dbReference type="GO" id="GO:0043651">
    <property type="term" value="P:linoleic acid metabolic process"/>
    <property type="evidence" value="ECO:0007669"/>
    <property type="project" value="UniProtKB-ARBA"/>
</dbReference>
<evidence type="ECO:0000256" key="3">
    <source>
        <dbReference type="ARBA" id="ARBA00022723"/>
    </source>
</evidence>
<evidence type="ECO:0000256" key="6">
    <source>
        <dbReference type="ARBA" id="ARBA00023004"/>
    </source>
</evidence>
<dbReference type="Gene3D" id="3.10.450.60">
    <property type="match status" value="1"/>
</dbReference>
<comment type="similarity">
    <text evidence="9">Belongs to the lipoxygenase family.</text>
</comment>
<keyword evidence="5 9" id="KW-0560">Oxidoreductase</keyword>
<dbReference type="Gene3D" id="1.20.245.10">
    <property type="entry name" value="Lipoxygenase-1, Domain 5"/>
    <property type="match status" value="1"/>
</dbReference>
<feature type="compositionally biased region" description="Low complexity" evidence="10">
    <location>
        <begin position="29"/>
        <end position="46"/>
    </location>
</feature>
<keyword evidence="4 9" id="KW-0223">Dioxygenase</keyword>
<evidence type="ECO:0000256" key="7">
    <source>
        <dbReference type="ARBA" id="ARBA00023098"/>
    </source>
</evidence>
<dbReference type="AlphaFoldDB" id="A0AAD5SX75"/>
<keyword evidence="6 9" id="KW-0408">Iron</keyword>
<feature type="compositionally biased region" description="Polar residues" evidence="10">
    <location>
        <begin position="47"/>
        <end position="71"/>
    </location>
</feature>
<evidence type="ECO:0000256" key="5">
    <source>
        <dbReference type="ARBA" id="ARBA00023002"/>
    </source>
</evidence>
<dbReference type="InterPro" id="IPR000028">
    <property type="entry name" value="Chloroperoxidase"/>
</dbReference>
<comment type="caution">
    <text evidence="8">Lacks conserved residue(s) required for the propagation of feature annotation.</text>
</comment>
<dbReference type="Gene3D" id="1.10.489.10">
    <property type="entry name" value="Chloroperoxidase-like"/>
    <property type="match status" value="1"/>
</dbReference>
<comment type="caution">
    <text evidence="14">The sequence shown here is derived from an EMBL/GenBank/DDBJ whole genome shotgun (WGS) entry which is preliminary data.</text>
</comment>
<dbReference type="PROSITE" id="PS51393">
    <property type="entry name" value="LIPOXYGENASE_3"/>
    <property type="match status" value="1"/>
</dbReference>
<dbReference type="InterPro" id="IPR020833">
    <property type="entry name" value="LipOase_Fe_BS"/>
</dbReference>
<evidence type="ECO:0000259" key="11">
    <source>
        <dbReference type="PROSITE" id="PS50095"/>
    </source>
</evidence>
<reference evidence="14" key="1">
    <citation type="submission" date="2020-05" db="EMBL/GenBank/DDBJ databases">
        <title>Phylogenomic resolution of chytrid fungi.</title>
        <authorList>
            <person name="Stajich J.E."/>
            <person name="Amses K."/>
            <person name="Simmons R."/>
            <person name="Seto K."/>
            <person name="Myers J."/>
            <person name="Bonds A."/>
            <person name="Quandt C.A."/>
            <person name="Barry K."/>
            <person name="Liu P."/>
            <person name="Grigoriev I."/>
            <person name="Longcore J.E."/>
            <person name="James T.Y."/>
        </authorList>
    </citation>
    <scope>NUCLEOTIDE SEQUENCE</scope>
    <source>
        <strain evidence="14">JEL0513</strain>
    </source>
</reference>
<name>A0AAD5SX75_9FUNG</name>
<dbReference type="Pfam" id="PF00305">
    <property type="entry name" value="Lipoxygenase"/>
    <property type="match status" value="1"/>
</dbReference>
<dbReference type="PROSITE" id="PS50095">
    <property type="entry name" value="PLAT"/>
    <property type="match status" value="1"/>
</dbReference>
<evidence type="ECO:0000256" key="8">
    <source>
        <dbReference type="PROSITE-ProRule" id="PRU00152"/>
    </source>
</evidence>
<dbReference type="SUPFAM" id="SSF48484">
    <property type="entry name" value="Lipoxigenase"/>
    <property type="match status" value="1"/>
</dbReference>
<dbReference type="InterPro" id="IPR001024">
    <property type="entry name" value="PLAT/LH2_dom"/>
</dbReference>
<keyword evidence="15" id="KW-1185">Reference proteome</keyword>
<evidence type="ECO:0000256" key="9">
    <source>
        <dbReference type="RuleBase" id="RU003974"/>
    </source>
</evidence>
<dbReference type="InterPro" id="IPR013819">
    <property type="entry name" value="LipOase_C"/>
</dbReference>
<keyword evidence="3 9" id="KW-0479">Metal-binding</keyword>
<dbReference type="GO" id="GO:0046872">
    <property type="term" value="F:metal ion binding"/>
    <property type="evidence" value="ECO:0007669"/>
    <property type="project" value="UniProtKB-KW"/>
</dbReference>
<dbReference type="InterPro" id="IPR036226">
    <property type="entry name" value="LipOase_C_sf"/>
</dbReference>
<dbReference type="PROSITE" id="PS51405">
    <property type="entry name" value="HEME_HALOPEROXIDASE"/>
    <property type="match status" value="1"/>
</dbReference>
<evidence type="ECO:0000313" key="15">
    <source>
        <dbReference type="Proteomes" id="UP001211907"/>
    </source>
</evidence>
<dbReference type="InterPro" id="IPR036851">
    <property type="entry name" value="Chloroperoxidase-like_sf"/>
</dbReference>
<evidence type="ECO:0000256" key="1">
    <source>
        <dbReference type="ARBA" id="ARBA00001962"/>
    </source>
</evidence>
<evidence type="ECO:0000259" key="12">
    <source>
        <dbReference type="PROSITE" id="PS51393"/>
    </source>
</evidence>
<dbReference type="Pfam" id="PF01328">
    <property type="entry name" value="Peroxidase_2"/>
    <property type="match status" value="1"/>
</dbReference>
<dbReference type="PROSITE" id="PS00711">
    <property type="entry name" value="LIPOXYGENASE_1"/>
    <property type="match status" value="1"/>
</dbReference>
<evidence type="ECO:0000259" key="13">
    <source>
        <dbReference type="PROSITE" id="PS51405"/>
    </source>
</evidence>
<dbReference type="Proteomes" id="UP001211907">
    <property type="component" value="Unassembled WGS sequence"/>
</dbReference>
<feature type="domain" description="Heme haloperoxidase family profile" evidence="13">
    <location>
        <begin position="51"/>
        <end position="236"/>
    </location>
</feature>
<dbReference type="EMBL" id="JADGJH010001279">
    <property type="protein sequence ID" value="KAJ3115633.1"/>
    <property type="molecule type" value="Genomic_DNA"/>
</dbReference>
<dbReference type="InterPro" id="IPR000907">
    <property type="entry name" value="LipOase"/>
</dbReference>
<feature type="region of interest" description="Disordered" evidence="10">
    <location>
        <begin position="18"/>
        <end position="71"/>
    </location>
</feature>
<evidence type="ECO:0000256" key="10">
    <source>
        <dbReference type="SAM" id="MobiDB-lite"/>
    </source>
</evidence>
<dbReference type="GO" id="GO:0016702">
    <property type="term" value="F:oxidoreductase activity, acting on single donors with incorporation of molecular oxygen, incorporation of two atoms of oxygen"/>
    <property type="evidence" value="ECO:0007669"/>
    <property type="project" value="InterPro"/>
</dbReference>